<keyword evidence="2" id="KW-1185">Reference proteome</keyword>
<keyword evidence="1" id="KW-0378">Hydrolase</keyword>
<comment type="caution">
    <text evidence="1">The sequence shown here is derived from an EMBL/GenBank/DDBJ whole genome shotgun (WGS) entry which is preliminary data.</text>
</comment>
<reference evidence="1 2" key="1">
    <citation type="journal article" date="2022" name="Plant J.">
        <title>Chromosome-level genome of Camellia lanceoleosa provides a valuable resource for understanding genome evolution and self-incompatibility.</title>
        <authorList>
            <person name="Gong W."/>
            <person name="Xiao S."/>
            <person name="Wang L."/>
            <person name="Liao Z."/>
            <person name="Chang Y."/>
            <person name="Mo W."/>
            <person name="Hu G."/>
            <person name="Li W."/>
            <person name="Zhao G."/>
            <person name="Zhu H."/>
            <person name="Hu X."/>
            <person name="Ji K."/>
            <person name="Xiang X."/>
            <person name="Song Q."/>
            <person name="Yuan D."/>
            <person name="Jin S."/>
            <person name="Zhang L."/>
        </authorList>
    </citation>
    <scope>NUCLEOTIDE SEQUENCE [LARGE SCALE GENOMIC DNA]</scope>
    <source>
        <strain evidence="1">SQ_2022a</strain>
    </source>
</reference>
<proteinExistence type="predicted"/>
<protein>
    <submittedName>
        <fullName evidence="1">tRNA-splicing endonuclease subunit Sen2-1</fullName>
    </submittedName>
</protein>
<organism evidence="1 2">
    <name type="scientific">Camellia lanceoleosa</name>
    <dbReference type="NCBI Taxonomy" id="1840588"/>
    <lineage>
        <taxon>Eukaryota</taxon>
        <taxon>Viridiplantae</taxon>
        <taxon>Streptophyta</taxon>
        <taxon>Embryophyta</taxon>
        <taxon>Tracheophyta</taxon>
        <taxon>Spermatophyta</taxon>
        <taxon>Magnoliopsida</taxon>
        <taxon>eudicotyledons</taxon>
        <taxon>Gunneridae</taxon>
        <taxon>Pentapetalae</taxon>
        <taxon>asterids</taxon>
        <taxon>Ericales</taxon>
        <taxon>Theaceae</taxon>
        <taxon>Camellia</taxon>
    </lineage>
</organism>
<evidence type="ECO:0000313" key="2">
    <source>
        <dbReference type="Proteomes" id="UP001060215"/>
    </source>
</evidence>
<dbReference type="EMBL" id="CM045761">
    <property type="protein sequence ID" value="KAI8015174.1"/>
    <property type="molecule type" value="Genomic_DNA"/>
</dbReference>
<evidence type="ECO:0000313" key="1">
    <source>
        <dbReference type="EMBL" id="KAI8015174.1"/>
    </source>
</evidence>
<keyword evidence="1" id="KW-0540">Nuclease</keyword>
<keyword evidence="1" id="KW-0255">Endonuclease</keyword>
<gene>
    <name evidence="1" type="ORF">LOK49_LG05G01068</name>
</gene>
<accession>A0ACC0HR27</accession>
<dbReference type="Proteomes" id="UP001060215">
    <property type="component" value="Chromosome 4"/>
</dbReference>
<name>A0ACC0HR27_9ERIC</name>
<sequence length="98" mass="11581">MDYSQDAVLLEEETVQTELFNRACFGRPVVTAHNENHWFHLNMEEVFYLCYYLRCLKIVCKDELLHIDTNSVGEERVITRWNAEQSRENKAVVQNGTK</sequence>